<comment type="subcellular location">
    <subcellularLocation>
        <location evidence="1">Membrane</location>
        <topology evidence="1">Multi-pass membrane protein</topology>
    </subcellularLocation>
</comment>
<dbReference type="EMBL" id="VOGB01000003">
    <property type="protein sequence ID" value="MQM71971.1"/>
    <property type="molecule type" value="Genomic_DNA"/>
</dbReference>
<evidence type="ECO:0000256" key="2">
    <source>
        <dbReference type="ARBA" id="ARBA00022692"/>
    </source>
</evidence>
<dbReference type="AlphaFoldDB" id="A0A6L5GNV3"/>
<dbReference type="InterPro" id="IPR000292">
    <property type="entry name" value="For/NO2_transpt"/>
</dbReference>
<dbReference type="GO" id="GO:0015499">
    <property type="term" value="F:formate transmembrane transporter activity"/>
    <property type="evidence" value="ECO:0007669"/>
    <property type="project" value="TreeGrafter"/>
</dbReference>
<evidence type="ECO:0000256" key="3">
    <source>
        <dbReference type="ARBA" id="ARBA00022989"/>
    </source>
</evidence>
<dbReference type="InterPro" id="IPR023271">
    <property type="entry name" value="Aquaporin-like"/>
</dbReference>
<dbReference type="PANTHER" id="PTHR30520:SF8">
    <property type="entry name" value="NITRITE TRANSPORTER NIRC"/>
    <property type="match status" value="1"/>
</dbReference>
<sequence>MYGETYQAVSKAANAKVSFLKKSTGGYFVHAMLAGAYIGFGNLLINVIGGLLNGAPATKVVMGVSFGIALSLVIIAGAELFTGNTLVMTAGLTKKRITFADALKLLVICWFGNLAGSALLALLFHYSGLNTEPIALFLSTAAAAKMSAPFLQLVIRGILCNILVCLAVWCGFKCKSESAKLIMIFWCLFAFVTCGFEHSIANMTQLTVSLLDPAGQAVSFGGWLYNLTAVTIGNIIGGVCFVALPYFAGAKAEK</sequence>
<comment type="similarity">
    <text evidence="5">Belongs to the FNT transporter (TC 1.A.16) family.</text>
</comment>
<feature type="transmembrane region" description="Helical" evidence="6">
    <location>
        <begin position="102"/>
        <end position="126"/>
    </location>
</feature>
<protein>
    <submittedName>
        <fullName evidence="7">Formate/nitrite transporter family protein</fullName>
    </submittedName>
</protein>
<proteinExistence type="inferred from homology"/>
<dbReference type="InterPro" id="IPR024002">
    <property type="entry name" value="For/NO2_transpt_CS"/>
</dbReference>
<accession>A0A6L5GNV3</accession>
<dbReference type="PANTHER" id="PTHR30520">
    <property type="entry name" value="FORMATE TRANSPORTER-RELATED"/>
    <property type="match status" value="1"/>
</dbReference>
<gene>
    <name evidence="7" type="ORF">FRC53_00750</name>
</gene>
<organism evidence="7 8">
    <name type="scientific">Candidatus Pseudoramibacter fermentans</name>
    <dbReference type="NCBI Taxonomy" id="2594427"/>
    <lineage>
        <taxon>Bacteria</taxon>
        <taxon>Bacillati</taxon>
        <taxon>Bacillota</taxon>
        <taxon>Clostridia</taxon>
        <taxon>Eubacteriales</taxon>
        <taxon>Eubacteriaceae</taxon>
        <taxon>Pseudoramibacter</taxon>
    </lineage>
</organism>
<keyword evidence="4 6" id="KW-0472">Membrane</keyword>
<keyword evidence="8" id="KW-1185">Reference proteome</keyword>
<evidence type="ECO:0000313" key="8">
    <source>
        <dbReference type="Proteomes" id="UP000473648"/>
    </source>
</evidence>
<dbReference type="Proteomes" id="UP000473648">
    <property type="component" value="Unassembled WGS sequence"/>
</dbReference>
<dbReference type="PROSITE" id="PS01005">
    <property type="entry name" value="FORMATE_NITRITE_TP_1"/>
    <property type="match status" value="1"/>
</dbReference>
<feature type="transmembrane region" description="Helical" evidence="6">
    <location>
        <begin position="60"/>
        <end position="81"/>
    </location>
</feature>
<dbReference type="Pfam" id="PF01226">
    <property type="entry name" value="Form_Nir_trans"/>
    <property type="match status" value="1"/>
</dbReference>
<evidence type="ECO:0000256" key="4">
    <source>
        <dbReference type="ARBA" id="ARBA00023136"/>
    </source>
</evidence>
<feature type="transmembrane region" description="Helical" evidence="6">
    <location>
        <begin position="146"/>
        <end position="169"/>
    </location>
</feature>
<evidence type="ECO:0000256" key="6">
    <source>
        <dbReference type="SAM" id="Phobius"/>
    </source>
</evidence>
<dbReference type="GO" id="GO:0005886">
    <property type="term" value="C:plasma membrane"/>
    <property type="evidence" value="ECO:0007669"/>
    <property type="project" value="TreeGrafter"/>
</dbReference>
<dbReference type="Gene3D" id="1.20.1080.10">
    <property type="entry name" value="Glycerol uptake facilitator protein"/>
    <property type="match status" value="1"/>
</dbReference>
<feature type="transmembrane region" description="Helical" evidence="6">
    <location>
        <begin position="223"/>
        <end position="248"/>
    </location>
</feature>
<feature type="transmembrane region" description="Helical" evidence="6">
    <location>
        <begin position="181"/>
        <end position="203"/>
    </location>
</feature>
<evidence type="ECO:0000256" key="5">
    <source>
        <dbReference type="ARBA" id="ARBA00049660"/>
    </source>
</evidence>
<evidence type="ECO:0000256" key="1">
    <source>
        <dbReference type="ARBA" id="ARBA00004141"/>
    </source>
</evidence>
<keyword evidence="3 6" id="KW-1133">Transmembrane helix</keyword>
<feature type="transmembrane region" description="Helical" evidence="6">
    <location>
        <begin position="27"/>
        <end position="48"/>
    </location>
</feature>
<keyword evidence="2 6" id="KW-0812">Transmembrane</keyword>
<comment type="caution">
    <text evidence="7">The sequence shown here is derived from an EMBL/GenBank/DDBJ whole genome shotgun (WGS) entry which is preliminary data.</text>
</comment>
<name>A0A6L5GNV3_9FIRM</name>
<dbReference type="PROSITE" id="PS01006">
    <property type="entry name" value="FORMATE_NITRITE_TP_2"/>
    <property type="match status" value="1"/>
</dbReference>
<evidence type="ECO:0000313" key="7">
    <source>
        <dbReference type="EMBL" id="MQM71971.1"/>
    </source>
</evidence>
<reference evidence="7" key="1">
    <citation type="journal article" date="2020" name="Appl. Environ. Microbiol.">
        <title>Medium-Chain Fatty Acid Synthesis by 'Candidatus Weimeria bifida' gen. nov., sp. nov., and 'Candidatus Pseudoramibacter fermentans' sp. nov.</title>
        <authorList>
            <person name="Scarborough M.J."/>
            <person name="Myers K.S."/>
            <person name="Donohue T.J."/>
            <person name="Noguera D.R."/>
        </authorList>
    </citation>
    <scope>NUCLEOTIDE SEQUENCE</scope>
    <source>
        <strain evidence="7">EUB1.1</strain>
    </source>
</reference>